<accession>A0A0C3DGZ4</accession>
<dbReference type="OrthoDB" id="205993at2759"/>
<dbReference type="InterPro" id="IPR006994">
    <property type="entry name" value="TCF25/Rqc1"/>
</dbReference>
<reference evidence="3" key="2">
    <citation type="submission" date="2015-01" db="EMBL/GenBank/DDBJ databases">
        <title>Evolutionary Origins and Diversification of the Mycorrhizal Mutualists.</title>
        <authorList>
            <consortium name="DOE Joint Genome Institute"/>
            <consortium name="Mycorrhizal Genomics Consortium"/>
            <person name="Kohler A."/>
            <person name="Kuo A."/>
            <person name="Nagy L.G."/>
            <person name="Floudas D."/>
            <person name="Copeland A."/>
            <person name="Barry K.W."/>
            <person name="Cichocki N."/>
            <person name="Veneault-Fourrey C."/>
            <person name="LaButti K."/>
            <person name="Lindquist E.A."/>
            <person name="Lipzen A."/>
            <person name="Lundell T."/>
            <person name="Morin E."/>
            <person name="Murat C."/>
            <person name="Riley R."/>
            <person name="Ohm R."/>
            <person name="Sun H."/>
            <person name="Tunlid A."/>
            <person name="Henrissat B."/>
            <person name="Grigoriev I.V."/>
            <person name="Hibbett D.S."/>
            <person name="Martin F."/>
        </authorList>
    </citation>
    <scope>NUCLEOTIDE SEQUENCE [LARGE SCALE GENOMIC DNA]</scope>
    <source>
        <strain evidence="3">Foug A</strain>
    </source>
</reference>
<dbReference type="GO" id="GO:0072344">
    <property type="term" value="P:rescue of stalled ribosome"/>
    <property type="evidence" value="ECO:0007669"/>
    <property type="project" value="TreeGrafter"/>
</dbReference>
<feature type="region of interest" description="Disordered" evidence="1">
    <location>
        <begin position="718"/>
        <end position="748"/>
    </location>
</feature>
<dbReference type="EMBL" id="KN822136">
    <property type="protein sequence ID" value="KIM55366.1"/>
    <property type="molecule type" value="Genomic_DNA"/>
</dbReference>
<evidence type="ECO:0000313" key="3">
    <source>
        <dbReference type="Proteomes" id="UP000053989"/>
    </source>
</evidence>
<protein>
    <recommendedName>
        <fullName evidence="4">DUF654-domain-containing protein</fullName>
    </recommendedName>
</protein>
<evidence type="ECO:0000313" key="2">
    <source>
        <dbReference type="EMBL" id="KIM55366.1"/>
    </source>
</evidence>
<dbReference type="HOGENOM" id="CLU_008321_2_0_1"/>
<name>A0A0C3DGZ4_9AGAM</name>
<dbReference type="AlphaFoldDB" id="A0A0C3DGZ4"/>
<dbReference type="Proteomes" id="UP000053989">
    <property type="component" value="Unassembled WGS sequence"/>
</dbReference>
<dbReference type="STRING" id="1036808.A0A0C3DGZ4"/>
<feature type="region of interest" description="Disordered" evidence="1">
    <location>
        <begin position="169"/>
        <end position="203"/>
    </location>
</feature>
<dbReference type="InParanoid" id="A0A0C3DGZ4"/>
<keyword evidence="3" id="KW-1185">Reference proteome</keyword>
<sequence length="792" mass="88721">MALRRSKRQQREQELLVLTSASLDTRVPTDGEAAAPAHSAFAALFTPDDERETSAEEPEETATKPSKSRKTKKKKKKATQTQGVTTENSLPAKPSAKKEKGKKKDDGDDIDKALAELSLRYPDLQRVAAGTPRDARMHTLANLLSVSLAHLDAEAELRKFFGSKAVAAAELSESGPSSSRRRQRGTPSTLLRSQLTRPAPTWSRMKQREGLSLRAFTEAEGSSKSGKGPAGSGKWWTVEYTRRYKGVTRAFISAVRSGTPEALLDVLRALPWHADTLLQLADICRHREEFSTAVEHVAQAIFAYERALLGTFSFTGGVNRLDFNFVENRPFFLAMHQQVIDLQRRGCPRTAFEHARLLFSLQPLADPHGALLHLDFLSVKAGMGNWLEDVWNIYQCCRDEIEEGQEYMDPSILPGWAYSRALILREKEKMKRDRGEDTGEESTEALRQAIVAFPSIVVLLADKCEISLPSEVRSRKEFRIHTDSIGLSPEESTLHLLSHMYAIRSMSLWKSSSLSAWLVSTAFSMLPTFSSKCGRPIRARFLRVFTSEHLRESIYRHVIVLAQTHAQQEHRVLTAFIPRQVLNAHQYACDPLPPQTACSLYDNEFFATAEDSVLHRAIQRRTRAEERQMELLVPDAATRERVFELYDILINGEHMPGGVVRFAQELLQRPDEFIEMLRNVAGLDEFERAPQNVEEMPGWMDGIDDDDGVEDVPVVNLPQTELSEAGHESAVDGEREQSEDEEDVDIGSLAPLPMRVMRNLFNRLWGAAGGGEEDSSDDDSVEAAVRDEGGVD</sequence>
<dbReference type="PANTHER" id="PTHR22684">
    <property type="entry name" value="NULP1-RELATED"/>
    <property type="match status" value="1"/>
</dbReference>
<dbReference type="GO" id="GO:1990116">
    <property type="term" value="P:ribosome-associated ubiquitin-dependent protein catabolic process"/>
    <property type="evidence" value="ECO:0007669"/>
    <property type="project" value="TreeGrafter"/>
</dbReference>
<feature type="compositionally biased region" description="Acidic residues" evidence="1">
    <location>
        <begin position="47"/>
        <end position="60"/>
    </location>
</feature>
<evidence type="ECO:0008006" key="4">
    <source>
        <dbReference type="Google" id="ProtNLM"/>
    </source>
</evidence>
<gene>
    <name evidence="2" type="ORF">SCLCIDRAFT_305312</name>
</gene>
<reference evidence="2 3" key="1">
    <citation type="submission" date="2014-04" db="EMBL/GenBank/DDBJ databases">
        <authorList>
            <consortium name="DOE Joint Genome Institute"/>
            <person name="Kuo A."/>
            <person name="Kohler A."/>
            <person name="Nagy L.G."/>
            <person name="Floudas D."/>
            <person name="Copeland A."/>
            <person name="Barry K.W."/>
            <person name="Cichocki N."/>
            <person name="Veneault-Fourrey C."/>
            <person name="LaButti K."/>
            <person name="Lindquist E.A."/>
            <person name="Lipzen A."/>
            <person name="Lundell T."/>
            <person name="Morin E."/>
            <person name="Murat C."/>
            <person name="Sun H."/>
            <person name="Tunlid A."/>
            <person name="Henrissat B."/>
            <person name="Grigoriev I.V."/>
            <person name="Hibbett D.S."/>
            <person name="Martin F."/>
            <person name="Nordberg H.P."/>
            <person name="Cantor M.N."/>
            <person name="Hua S.X."/>
        </authorList>
    </citation>
    <scope>NUCLEOTIDE SEQUENCE [LARGE SCALE GENOMIC DNA]</scope>
    <source>
        <strain evidence="2 3">Foug A</strain>
    </source>
</reference>
<organism evidence="2 3">
    <name type="scientific">Scleroderma citrinum Foug A</name>
    <dbReference type="NCBI Taxonomy" id="1036808"/>
    <lineage>
        <taxon>Eukaryota</taxon>
        <taxon>Fungi</taxon>
        <taxon>Dikarya</taxon>
        <taxon>Basidiomycota</taxon>
        <taxon>Agaricomycotina</taxon>
        <taxon>Agaricomycetes</taxon>
        <taxon>Agaricomycetidae</taxon>
        <taxon>Boletales</taxon>
        <taxon>Sclerodermatineae</taxon>
        <taxon>Sclerodermataceae</taxon>
        <taxon>Scleroderma</taxon>
    </lineage>
</organism>
<dbReference type="Pfam" id="PF04910">
    <property type="entry name" value="Tcf25"/>
    <property type="match status" value="1"/>
</dbReference>
<dbReference type="FunCoup" id="A0A0C3DGZ4">
    <property type="interactions" value="446"/>
</dbReference>
<feature type="compositionally biased region" description="Basic and acidic residues" evidence="1">
    <location>
        <begin position="96"/>
        <end position="108"/>
    </location>
</feature>
<dbReference type="GO" id="GO:1990112">
    <property type="term" value="C:RQC complex"/>
    <property type="evidence" value="ECO:0007669"/>
    <property type="project" value="TreeGrafter"/>
</dbReference>
<feature type="region of interest" description="Disordered" evidence="1">
    <location>
        <begin position="21"/>
        <end position="108"/>
    </location>
</feature>
<proteinExistence type="predicted"/>
<feature type="compositionally biased region" description="Low complexity" evidence="1">
    <location>
        <begin position="33"/>
        <end position="43"/>
    </location>
</feature>
<feature type="compositionally biased region" description="Acidic residues" evidence="1">
    <location>
        <begin position="771"/>
        <end position="781"/>
    </location>
</feature>
<feature type="region of interest" description="Disordered" evidence="1">
    <location>
        <begin position="766"/>
        <end position="792"/>
    </location>
</feature>
<dbReference type="PANTHER" id="PTHR22684:SF0">
    <property type="entry name" value="RIBOSOME QUALITY CONTROL COMPLEX SUBUNIT TCF25"/>
    <property type="match status" value="1"/>
</dbReference>
<feature type="compositionally biased region" description="Basic and acidic residues" evidence="1">
    <location>
        <begin position="724"/>
        <end position="736"/>
    </location>
</feature>
<evidence type="ECO:0000256" key="1">
    <source>
        <dbReference type="SAM" id="MobiDB-lite"/>
    </source>
</evidence>
<feature type="compositionally biased region" description="Basic residues" evidence="1">
    <location>
        <begin position="66"/>
        <end position="78"/>
    </location>
</feature>